<protein>
    <submittedName>
        <fullName evidence="6">Calcineurin-like phosphoesterase</fullName>
    </submittedName>
</protein>
<gene>
    <name evidence="6" type="ORF">SAMN05421829_10341</name>
</gene>
<dbReference type="SUPFAM" id="SSF56300">
    <property type="entry name" value="Metallo-dependent phosphatases"/>
    <property type="match status" value="1"/>
</dbReference>
<dbReference type="PANTHER" id="PTHR42988">
    <property type="entry name" value="PHOSPHOHYDROLASE"/>
    <property type="match status" value="1"/>
</dbReference>
<dbReference type="InterPro" id="IPR004843">
    <property type="entry name" value="Calcineurin-like_PHP"/>
</dbReference>
<accession>A0A1N6R0D7</accession>
<dbReference type="PANTHER" id="PTHR42988:SF2">
    <property type="entry name" value="CYCLIC NUCLEOTIDE PHOSPHODIESTERASE CBUA0032-RELATED"/>
    <property type="match status" value="1"/>
</dbReference>
<dbReference type="GO" id="GO:0004112">
    <property type="term" value="F:cyclic-nucleotide phosphodiesterase activity"/>
    <property type="evidence" value="ECO:0007669"/>
    <property type="project" value="InterPro"/>
</dbReference>
<evidence type="ECO:0000256" key="3">
    <source>
        <dbReference type="ARBA" id="ARBA00023004"/>
    </source>
</evidence>
<dbReference type="RefSeq" id="WP_076601061.1">
    <property type="nucleotide sequence ID" value="NZ_FTMD01000003.1"/>
</dbReference>
<dbReference type="GO" id="GO:0046872">
    <property type="term" value="F:metal ion binding"/>
    <property type="evidence" value="ECO:0007669"/>
    <property type="project" value="UniProtKB-KW"/>
</dbReference>
<dbReference type="Gene3D" id="3.60.21.10">
    <property type="match status" value="1"/>
</dbReference>
<organism evidence="6 7">
    <name type="scientific">Aromatoleum tolulyticum</name>
    <dbReference type="NCBI Taxonomy" id="34027"/>
    <lineage>
        <taxon>Bacteria</taxon>
        <taxon>Pseudomonadati</taxon>
        <taxon>Pseudomonadota</taxon>
        <taxon>Betaproteobacteria</taxon>
        <taxon>Rhodocyclales</taxon>
        <taxon>Rhodocyclaceae</taxon>
        <taxon>Aromatoleum</taxon>
    </lineage>
</organism>
<dbReference type="STRING" id="34027.SAMN05421829_10341"/>
<reference evidence="7" key="1">
    <citation type="submission" date="2017-01" db="EMBL/GenBank/DDBJ databases">
        <authorList>
            <person name="Varghese N."/>
            <person name="Submissions S."/>
        </authorList>
    </citation>
    <scope>NUCLEOTIDE SEQUENCE [LARGE SCALE GENOMIC DNA]</scope>
    <source>
        <strain evidence="7">ATCC 51758</strain>
    </source>
</reference>
<evidence type="ECO:0000256" key="4">
    <source>
        <dbReference type="ARBA" id="ARBA00025742"/>
    </source>
</evidence>
<dbReference type="OrthoDB" id="9784378at2"/>
<dbReference type="Proteomes" id="UP000186819">
    <property type="component" value="Unassembled WGS sequence"/>
</dbReference>
<comment type="similarity">
    <text evidence="4">Belongs to the cyclic nucleotide phosphodiesterase class-III family.</text>
</comment>
<keyword evidence="3" id="KW-0408">Iron</keyword>
<keyword evidence="1" id="KW-0479">Metal-binding</keyword>
<keyword evidence="2" id="KW-0378">Hydrolase</keyword>
<evidence type="ECO:0000259" key="5">
    <source>
        <dbReference type="Pfam" id="PF00149"/>
    </source>
</evidence>
<dbReference type="InterPro" id="IPR050884">
    <property type="entry name" value="CNP_phosphodiesterase-III"/>
</dbReference>
<evidence type="ECO:0000313" key="6">
    <source>
        <dbReference type="EMBL" id="SIQ22267.1"/>
    </source>
</evidence>
<dbReference type="EMBL" id="FTMD01000003">
    <property type="protein sequence ID" value="SIQ22267.1"/>
    <property type="molecule type" value="Genomic_DNA"/>
</dbReference>
<dbReference type="AlphaFoldDB" id="A0A1N6R0D7"/>
<proteinExistence type="inferred from homology"/>
<feature type="domain" description="Calcineurin-like phosphoesterase" evidence="5">
    <location>
        <begin position="1"/>
        <end position="194"/>
    </location>
</feature>
<evidence type="ECO:0000256" key="1">
    <source>
        <dbReference type="ARBA" id="ARBA00022723"/>
    </source>
</evidence>
<dbReference type="Pfam" id="PF00149">
    <property type="entry name" value="Metallophos"/>
    <property type="match status" value="1"/>
</dbReference>
<keyword evidence="7" id="KW-1185">Reference proteome</keyword>
<name>A0A1N6R0D7_9RHOO</name>
<evidence type="ECO:0000256" key="2">
    <source>
        <dbReference type="ARBA" id="ARBA00022801"/>
    </source>
</evidence>
<evidence type="ECO:0000313" key="7">
    <source>
        <dbReference type="Proteomes" id="UP000186819"/>
    </source>
</evidence>
<dbReference type="InterPro" id="IPR026575">
    <property type="entry name" value="GpdQ/CpdA-like"/>
</dbReference>
<dbReference type="CDD" id="cd07402">
    <property type="entry name" value="MPP_GpdQ"/>
    <property type="match status" value="1"/>
</dbReference>
<sequence length="260" mass="27965">MLIAQLSDPHVVAPGTLLYGSIDTGALFAAAIRRIAGLAPEPDLVVVSGDLVNEGSPQEYARVRALLGPLQMPWQVMAGNHDDREQLEAAFPDQGFRNGGLCCAKRTMGDLSLLFLDTTIPGEEGGEIAEAQLAWLDEACDPLRATLLFLHHPPFATGIAGLDAIACRGADRLAEWLAVHCEVRALACGHVHRPMFTSFAGRPCVTAPSIAHQIVCDLSGRPDALAWCREPPGFLLHRWQDGELVSHVLPVDESPANPYD</sequence>
<dbReference type="InterPro" id="IPR029052">
    <property type="entry name" value="Metallo-depent_PP-like"/>
</dbReference>